<keyword evidence="1" id="KW-0812">Transmembrane</keyword>
<feature type="transmembrane region" description="Helical" evidence="1">
    <location>
        <begin position="231"/>
        <end position="254"/>
    </location>
</feature>
<keyword evidence="1" id="KW-0472">Membrane</keyword>
<protein>
    <submittedName>
        <fullName evidence="2">Uncharacterized protein</fullName>
    </submittedName>
</protein>
<reference evidence="2" key="1">
    <citation type="submission" date="2022-08" db="EMBL/GenBank/DDBJ databases">
        <title>Novel sulphate-reducing endosymbionts in the free-living metamonad Anaeramoeba.</title>
        <authorList>
            <person name="Jerlstrom-Hultqvist J."/>
            <person name="Cepicka I."/>
            <person name="Gallot-Lavallee L."/>
            <person name="Salas-Leiva D."/>
            <person name="Curtis B.A."/>
            <person name="Zahonova K."/>
            <person name="Pipaliya S."/>
            <person name="Dacks J."/>
            <person name="Roger A.J."/>
        </authorList>
    </citation>
    <scope>NUCLEOTIDE SEQUENCE</scope>
    <source>
        <strain evidence="2">Busselton2</strain>
    </source>
</reference>
<dbReference type="AlphaFoldDB" id="A0AAV7YTG5"/>
<name>A0AAV7YTG5_9EUKA</name>
<comment type="caution">
    <text evidence="2">The sequence shown here is derived from an EMBL/GenBank/DDBJ whole genome shotgun (WGS) entry which is preliminary data.</text>
</comment>
<dbReference type="EMBL" id="JANTQA010000047">
    <property type="protein sequence ID" value="KAJ3432022.1"/>
    <property type="molecule type" value="Genomic_DNA"/>
</dbReference>
<accession>A0AAV7YTG5</accession>
<evidence type="ECO:0000256" key="1">
    <source>
        <dbReference type="SAM" id="Phobius"/>
    </source>
</evidence>
<evidence type="ECO:0000313" key="2">
    <source>
        <dbReference type="EMBL" id="KAJ3432022.1"/>
    </source>
</evidence>
<organism evidence="2 3">
    <name type="scientific">Anaeramoeba flamelloides</name>
    <dbReference type="NCBI Taxonomy" id="1746091"/>
    <lineage>
        <taxon>Eukaryota</taxon>
        <taxon>Metamonada</taxon>
        <taxon>Anaeramoebidae</taxon>
        <taxon>Anaeramoeba</taxon>
    </lineage>
</organism>
<proteinExistence type="predicted"/>
<evidence type="ECO:0000313" key="3">
    <source>
        <dbReference type="Proteomes" id="UP001146793"/>
    </source>
</evidence>
<gene>
    <name evidence="2" type="ORF">M0812_20952</name>
</gene>
<dbReference type="Proteomes" id="UP001146793">
    <property type="component" value="Unassembled WGS sequence"/>
</dbReference>
<sequence length="287" mass="33697">MEISYLPFQTNEFGTPLLREIFRDLESLTKYKVFCMLNPKLVFTSSFPKTIKSSYDHFGKFLAVGNSHLIPKKFKYNQNKIGNDYWQVSLLDKLDQSGVTLQSPTTKEYFIFSKSLFSEIPGFAFGRKYWEDWLFQTAILRSEFVIDLSETNRVFVFPNSDNEKKEDDFLYQIECQRNEMNAGELYLGSTTQAQFESYKDGQNGFKFRRRFRTSFFLLLFKNLIYEVTLKGLFLIIFGLGVMIISFQIFLLCLYRDALIDNHNTGVDDGNININNIISEKKTWNKKE</sequence>
<keyword evidence="1" id="KW-1133">Transmembrane helix</keyword>